<keyword evidence="4" id="KW-1015">Disulfide bond</keyword>
<name>A0AAN7VBU9_9COLE</name>
<evidence type="ECO:0000259" key="7">
    <source>
        <dbReference type="Pfam" id="PF00135"/>
    </source>
</evidence>
<dbReference type="EC" id="3.1.1.-" evidence="6"/>
<dbReference type="Proteomes" id="UP001329430">
    <property type="component" value="Chromosome 5"/>
</dbReference>
<feature type="chain" id="PRO_5042668133" description="Carboxylic ester hydrolase" evidence="6">
    <location>
        <begin position="19"/>
        <end position="519"/>
    </location>
</feature>
<keyword evidence="9" id="KW-1185">Reference proteome</keyword>
<feature type="domain" description="Carboxylesterase type B" evidence="7">
    <location>
        <begin position="24"/>
        <end position="504"/>
    </location>
</feature>
<dbReference type="SUPFAM" id="SSF53474">
    <property type="entry name" value="alpha/beta-Hydrolases"/>
    <property type="match status" value="1"/>
</dbReference>
<keyword evidence="6" id="KW-0732">Signal</keyword>
<gene>
    <name evidence="8" type="ORF">RI129_007808</name>
</gene>
<comment type="caution">
    <text evidence="8">The sequence shown here is derived from an EMBL/GenBank/DDBJ whole genome shotgun (WGS) entry which is preliminary data.</text>
</comment>
<accession>A0AAN7VBU9</accession>
<dbReference type="GO" id="GO:0052689">
    <property type="term" value="F:carboxylic ester hydrolase activity"/>
    <property type="evidence" value="ECO:0007669"/>
    <property type="project" value="UniProtKB-KW"/>
</dbReference>
<evidence type="ECO:0000313" key="8">
    <source>
        <dbReference type="EMBL" id="KAK5643963.1"/>
    </source>
</evidence>
<proteinExistence type="inferred from homology"/>
<reference evidence="8 9" key="1">
    <citation type="journal article" date="2024" name="Insects">
        <title>An Improved Chromosome-Level Genome Assembly of the Firefly Pyrocoelia pectoralis.</title>
        <authorList>
            <person name="Fu X."/>
            <person name="Meyer-Rochow V.B."/>
            <person name="Ballantyne L."/>
            <person name="Zhu X."/>
        </authorList>
    </citation>
    <scope>NUCLEOTIDE SEQUENCE [LARGE SCALE GENOMIC DNA]</scope>
    <source>
        <strain evidence="8">XCY_ONT2</strain>
    </source>
</reference>
<dbReference type="InterPro" id="IPR050309">
    <property type="entry name" value="Type-B_Carboxylest/Lipase"/>
</dbReference>
<protein>
    <recommendedName>
        <fullName evidence="6">Carboxylic ester hydrolase</fullName>
        <ecNumber evidence="6">3.1.1.-</ecNumber>
    </recommendedName>
</protein>
<dbReference type="Gene3D" id="3.40.50.1820">
    <property type="entry name" value="alpha/beta hydrolase"/>
    <property type="match status" value="1"/>
</dbReference>
<dbReference type="InterPro" id="IPR029058">
    <property type="entry name" value="AB_hydrolase_fold"/>
</dbReference>
<feature type="signal peptide" evidence="6">
    <location>
        <begin position="1"/>
        <end position="18"/>
    </location>
</feature>
<sequence>MCKTVLVIFLAIIFHAYGNEEYVIRNTKYGLIRGVVKSSGVVGSSTKFYYFSGIPYAKPPVGKLRFQAPVPLERWEGVKDAIKLQPICTQYFQWMTVGQLVGDEDCLYLDLAIPKRANDGKLPVLVWIHGGGFTFASRQQFGPDNFMEESVVVVQIEYRLNVFGFLSTQDEYAMGNAGLKDQVAALEWVRDNIVYFGGDPGKVTIFGSSAGGSSIQLHIAISESGTPLNPWSFQRDPLETTLRLAKGLGIRSNDSQIIVDRLQKVSAEDLLSFAFLPSIEKESPTAFITASAFKLLGKNVTKIVPYMMGYNTEEGSYPYWYFGLYEERPELMIPTSMNIEGGSLCETQTVSKIRKYYFDNGPFNVTEYWINYMGYQQFILGILKSAEFICQARQYPLYFYKFSYEESHDTSALGGAGHYVEVFYLFYPDDPILRTKETESNRLTRRRMVKMWTNFATWGNPTPYEEPLLQNVRWPTFCDSESYLDIGSDLLLEREPDKEHVQFWKDQFQKCGYPPYYTY</sequence>
<evidence type="ECO:0000256" key="4">
    <source>
        <dbReference type="ARBA" id="ARBA00023157"/>
    </source>
</evidence>
<evidence type="ECO:0000256" key="2">
    <source>
        <dbReference type="ARBA" id="ARBA00022487"/>
    </source>
</evidence>
<evidence type="ECO:0000313" key="9">
    <source>
        <dbReference type="Proteomes" id="UP001329430"/>
    </source>
</evidence>
<organism evidence="8 9">
    <name type="scientific">Pyrocoelia pectoralis</name>
    <dbReference type="NCBI Taxonomy" id="417401"/>
    <lineage>
        <taxon>Eukaryota</taxon>
        <taxon>Metazoa</taxon>
        <taxon>Ecdysozoa</taxon>
        <taxon>Arthropoda</taxon>
        <taxon>Hexapoda</taxon>
        <taxon>Insecta</taxon>
        <taxon>Pterygota</taxon>
        <taxon>Neoptera</taxon>
        <taxon>Endopterygota</taxon>
        <taxon>Coleoptera</taxon>
        <taxon>Polyphaga</taxon>
        <taxon>Elateriformia</taxon>
        <taxon>Elateroidea</taxon>
        <taxon>Lampyridae</taxon>
        <taxon>Lampyrinae</taxon>
        <taxon>Pyrocoelia</taxon>
    </lineage>
</organism>
<evidence type="ECO:0000256" key="1">
    <source>
        <dbReference type="ARBA" id="ARBA00005964"/>
    </source>
</evidence>
<dbReference type="Pfam" id="PF00135">
    <property type="entry name" value="COesterase"/>
    <property type="match status" value="1"/>
</dbReference>
<dbReference type="PROSITE" id="PS00122">
    <property type="entry name" value="CARBOXYLESTERASE_B_1"/>
    <property type="match status" value="1"/>
</dbReference>
<evidence type="ECO:0000256" key="5">
    <source>
        <dbReference type="ARBA" id="ARBA00023180"/>
    </source>
</evidence>
<dbReference type="AlphaFoldDB" id="A0AAN7VBU9"/>
<dbReference type="PANTHER" id="PTHR11559">
    <property type="entry name" value="CARBOXYLESTERASE"/>
    <property type="match status" value="1"/>
</dbReference>
<dbReference type="EMBL" id="JAVRBK010000005">
    <property type="protein sequence ID" value="KAK5643963.1"/>
    <property type="molecule type" value="Genomic_DNA"/>
</dbReference>
<dbReference type="InterPro" id="IPR019826">
    <property type="entry name" value="Carboxylesterase_B_AS"/>
</dbReference>
<keyword evidence="3 6" id="KW-0378">Hydrolase</keyword>
<keyword evidence="5" id="KW-0325">Glycoprotein</keyword>
<keyword evidence="2" id="KW-0719">Serine esterase</keyword>
<evidence type="ECO:0000256" key="3">
    <source>
        <dbReference type="ARBA" id="ARBA00022801"/>
    </source>
</evidence>
<evidence type="ECO:0000256" key="6">
    <source>
        <dbReference type="RuleBase" id="RU361235"/>
    </source>
</evidence>
<dbReference type="InterPro" id="IPR002018">
    <property type="entry name" value="CarbesteraseB"/>
</dbReference>
<comment type="similarity">
    <text evidence="1 6">Belongs to the type-B carboxylesterase/lipase family.</text>
</comment>